<evidence type="ECO:0008006" key="5">
    <source>
        <dbReference type="Google" id="ProtNLM"/>
    </source>
</evidence>
<evidence type="ECO:0000256" key="2">
    <source>
        <dbReference type="SAM" id="Phobius"/>
    </source>
</evidence>
<name>A0A5C5ZRK8_9BACT</name>
<dbReference type="Proteomes" id="UP000315440">
    <property type="component" value="Unassembled WGS sequence"/>
</dbReference>
<gene>
    <name evidence="3" type="ORF">Mal64_05280</name>
</gene>
<dbReference type="EMBL" id="SJPQ01000001">
    <property type="protein sequence ID" value="TWT90144.1"/>
    <property type="molecule type" value="Genomic_DNA"/>
</dbReference>
<proteinExistence type="predicted"/>
<keyword evidence="2" id="KW-0812">Transmembrane</keyword>
<organism evidence="3 4">
    <name type="scientific">Pseudobythopirellula maris</name>
    <dbReference type="NCBI Taxonomy" id="2527991"/>
    <lineage>
        <taxon>Bacteria</taxon>
        <taxon>Pseudomonadati</taxon>
        <taxon>Planctomycetota</taxon>
        <taxon>Planctomycetia</taxon>
        <taxon>Pirellulales</taxon>
        <taxon>Lacipirellulaceae</taxon>
        <taxon>Pseudobythopirellula</taxon>
    </lineage>
</organism>
<comment type="caution">
    <text evidence="3">The sequence shown here is derived from an EMBL/GenBank/DDBJ whole genome shotgun (WGS) entry which is preliminary data.</text>
</comment>
<dbReference type="InterPro" id="IPR043129">
    <property type="entry name" value="ATPase_NBD"/>
</dbReference>
<dbReference type="RefSeq" id="WP_146396632.1">
    <property type="nucleotide sequence ID" value="NZ_SJPQ01000001.1"/>
</dbReference>
<evidence type="ECO:0000313" key="3">
    <source>
        <dbReference type="EMBL" id="TWT90144.1"/>
    </source>
</evidence>
<evidence type="ECO:0000313" key="4">
    <source>
        <dbReference type="Proteomes" id="UP000315440"/>
    </source>
</evidence>
<dbReference type="SUPFAM" id="SSF53067">
    <property type="entry name" value="Actin-like ATPase domain"/>
    <property type="match status" value="1"/>
</dbReference>
<keyword evidence="4" id="KW-1185">Reference proteome</keyword>
<sequence>MTHAVALQHDGKTLRGAVVESRPGGYVLAERFEIAGAQAKQLGEELARRVPAVRKAKGSRAGCKLVALAAVDKLRVRPLTLPAAPESELPDLVAMQMQRELSGEADTAVVDFAPLQGAADMPWRVIAVACPQAEIGFWEDLAEAAGASLEGLVVRGLAAASLVGRLAQGEQPTPRLIAAGAGEELDMVVLQGASASPWVLRSGRLVSDDPAGVINTLRRTAVAAQAEVGASIAAVVHAGLPAGVQRDELEKLAPSTHDALAGGALDGLVSGMGSDASDLAQCGAALDALGGARPSIDLAHPKKTLEQQGSSRSRWLLAAAAAVVLLAVGWTAYIRLATLDAEIAQTNSDIADARAAIEDFDPYRRQAEEIERWLTTDVTWLDELELLSRRLRPEPLDAEDYPVESDVRVTRLLATVASGERAPGGAIDLHAAIRSASTAELESRLRDGAHQVEPVSMQENTGGGAYGYTYQVVVRVPSEADRIDTLEPTSSQDAADEEAPE</sequence>
<feature type="transmembrane region" description="Helical" evidence="2">
    <location>
        <begin position="315"/>
        <end position="334"/>
    </location>
</feature>
<dbReference type="AlphaFoldDB" id="A0A5C5ZRK8"/>
<accession>A0A5C5ZRK8</accession>
<reference evidence="3 4" key="1">
    <citation type="submission" date="2019-02" db="EMBL/GenBank/DDBJ databases">
        <title>Deep-cultivation of Planctomycetes and their phenomic and genomic characterization uncovers novel biology.</title>
        <authorList>
            <person name="Wiegand S."/>
            <person name="Jogler M."/>
            <person name="Boedeker C."/>
            <person name="Pinto D."/>
            <person name="Vollmers J."/>
            <person name="Rivas-Marin E."/>
            <person name="Kohn T."/>
            <person name="Peeters S.H."/>
            <person name="Heuer A."/>
            <person name="Rast P."/>
            <person name="Oberbeckmann S."/>
            <person name="Bunk B."/>
            <person name="Jeske O."/>
            <person name="Meyerdierks A."/>
            <person name="Storesund J.E."/>
            <person name="Kallscheuer N."/>
            <person name="Luecker S."/>
            <person name="Lage O.M."/>
            <person name="Pohl T."/>
            <person name="Merkel B.J."/>
            <person name="Hornburger P."/>
            <person name="Mueller R.-W."/>
            <person name="Bruemmer F."/>
            <person name="Labrenz M."/>
            <person name="Spormann A.M."/>
            <person name="Op Den Camp H."/>
            <person name="Overmann J."/>
            <person name="Amann R."/>
            <person name="Jetten M.S.M."/>
            <person name="Mascher T."/>
            <person name="Medema M.H."/>
            <person name="Devos D.P."/>
            <person name="Kaster A.-K."/>
            <person name="Ovreas L."/>
            <person name="Rohde M."/>
            <person name="Galperin M.Y."/>
            <person name="Jogler C."/>
        </authorList>
    </citation>
    <scope>NUCLEOTIDE SEQUENCE [LARGE SCALE GENOMIC DNA]</scope>
    <source>
        <strain evidence="3 4">Mal64</strain>
    </source>
</reference>
<evidence type="ECO:0000256" key="1">
    <source>
        <dbReference type="SAM" id="MobiDB-lite"/>
    </source>
</evidence>
<dbReference type="OrthoDB" id="273477at2"/>
<keyword evidence="2" id="KW-0472">Membrane</keyword>
<protein>
    <recommendedName>
        <fullName evidence="5">Competence protein A</fullName>
    </recommendedName>
</protein>
<feature type="region of interest" description="Disordered" evidence="1">
    <location>
        <begin position="479"/>
        <end position="501"/>
    </location>
</feature>
<keyword evidence="2" id="KW-1133">Transmembrane helix</keyword>